<dbReference type="Proteomes" id="UP000324222">
    <property type="component" value="Unassembled WGS sequence"/>
</dbReference>
<organism evidence="2 3">
    <name type="scientific">Portunus trituberculatus</name>
    <name type="common">Swimming crab</name>
    <name type="synonym">Neptunus trituberculatus</name>
    <dbReference type="NCBI Taxonomy" id="210409"/>
    <lineage>
        <taxon>Eukaryota</taxon>
        <taxon>Metazoa</taxon>
        <taxon>Ecdysozoa</taxon>
        <taxon>Arthropoda</taxon>
        <taxon>Crustacea</taxon>
        <taxon>Multicrustacea</taxon>
        <taxon>Malacostraca</taxon>
        <taxon>Eumalacostraca</taxon>
        <taxon>Eucarida</taxon>
        <taxon>Decapoda</taxon>
        <taxon>Pleocyemata</taxon>
        <taxon>Brachyura</taxon>
        <taxon>Eubrachyura</taxon>
        <taxon>Portunoidea</taxon>
        <taxon>Portunidae</taxon>
        <taxon>Portuninae</taxon>
        <taxon>Portunus</taxon>
    </lineage>
</organism>
<proteinExistence type="predicted"/>
<keyword evidence="1" id="KW-1133">Transmembrane helix</keyword>
<keyword evidence="1" id="KW-0472">Membrane</keyword>
<dbReference type="AlphaFoldDB" id="A0A5B7FJX1"/>
<reference evidence="2 3" key="1">
    <citation type="submission" date="2019-05" db="EMBL/GenBank/DDBJ databases">
        <title>Another draft genome of Portunus trituberculatus and its Hox gene families provides insights of decapod evolution.</title>
        <authorList>
            <person name="Jeong J.-H."/>
            <person name="Song I."/>
            <person name="Kim S."/>
            <person name="Choi T."/>
            <person name="Kim D."/>
            <person name="Ryu S."/>
            <person name="Kim W."/>
        </authorList>
    </citation>
    <scope>NUCLEOTIDE SEQUENCE [LARGE SCALE GENOMIC DNA]</scope>
    <source>
        <tissue evidence="2">Muscle</tissue>
    </source>
</reference>
<keyword evidence="3" id="KW-1185">Reference proteome</keyword>
<evidence type="ECO:0000256" key="1">
    <source>
        <dbReference type="SAM" id="Phobius"/>
    </source>
</evidence>
<keyword evidence="1" id="KW-0812">Transmembrane</keyword>
<comment type="caution">
    <text evidence="2">The sequence shown here is derived from an EMBL/GenBank/DDBJ whole genome shotgun (WGS) entry which is preliminary data.</text>
</comment>
<dbReference type="EMBL" id="VSRR010006879">
    <property type="protein sequence ID" value="MPC45756.1"/>
    <property type="molecule type" value="Genomic_DNA"/>
</dbReference>
<evidence type="ECO:0000313" key="3">
    <source>
        <dbReference type="Proteomes" id="UP000324222"/>
    </source>
</evidence>
<accession>A0A5B7FJX1</accession>
<protein>
    <submittedName>
        <fullName evidence="2">Uncharacterized protein</fullName>
    </submittedName>
</protein>
<feature type="transmembrane region" description="Helical" evidence="1">
    <location>
        <begin position="22"/>
        <end position="45"/>
    </location>
</feature>
<sequence length="76" mass="9067">MAYEETRWPRYTRENNVTVPGAGWVVVVMVVVVVVVVTRIMYCIFLRNNLVSHRAVRAMLISEWFSRYSYGRRKKR</sequence>
<evidence type="ECO:0000313" key="2">
    <source>
        <dbReference type="EMBL" id="MPC45756.1"/>
    </source>
</evidence>
<gene>
    <name evidence="2" type="ORF">E2C01_039462</name>
</gene>
<name>A0A5B7FJX1_PORTR</name>